<evidence type="ECO:0000313" key="1">
    <source>
        <dbReference type="EMBL" id="KAA1095627.1"/>
    </source>
</evidence>
<dbReference type="EMBL" id="VDEP01000371">
    <property type="protein sequence ID" value="KAA1095627.1"/>
    <property type="molecule type" value="Genomic_DNA"/>
</dbReference>
<comment type="caution">
    <text evidence="1">The sequence shown here is derived from an EMBL/GenBank/DDBJ whole genome shotgun (WGS) entry which is preliminary data.</text>
</comment>
<protein>
    <submittedName>
        <fullName evidence="1">Uncharacterized protein</fullName>
    </submittedName>
</protein>
<sequence>MSDWASIIWPTLPPLFLKPMPGQIPGNWKYNRGLPHSDFGSPIGKCGVTADFRLHHHDSAFPPLSHTPD</sequence>
<evidence type="ECO:0000313" key="2">
    <source>
        <dbReference type="Proteomes" id="UP000325313"/>
    </source>
</evidence>
<accession>A0A5B0P238</accession>
<proteinExistence type="predicted"/>
<gene>
    <name evidence="1" type="ORF">PGTUg99_012324</name>
</gene>
<dbReference type="AlphaFoldDB" id="A0A5B0P238"/>
<dbReference type="Proteomes" id="UP000325313">
    <property type="component" value="Unassembled WGS sequence"/>
</dbReference>
<organism evidence="1 2">
    <name type="scientific">Puccinia graminis f. sp. tritici</name>
    <dbReference type="NCBI Taxonomy" id="56615"/>
    <lineage>
        <taxon>Eukaryota</taxon>
        <taxon>Fungi</taxon>
        <taxon>Dikarya</taxon>
        <taxon>Basidiomycota</taxon>
        <taxon>Pucciniomycotina</taxon>
        <taxon>Pucciniomycetes</taxon>
        <taxon>Pucciniales</taxon>
        <taxon>Pucciniaceae</taxon>
        <taxon>Puccinia</taxon>
    </lineage>
</organism>
<name>A0A5B0P238_PUCGR</name>
<reference evidence="1 2" key="1">
    <citation type="submission" date="2019-05" db="EMBL/GenBank/DDBJ databases">
        <title>Emergence of the Ug99 lineage of the wheat stem rust pathogen through somatic hybridization.</title>
        <authorList>
            <person name="Li F."/>
            <person name="Upadhyaya N.M."/>
            <person name="Sperschneider J."/>
            <person name="Matny O."/>
            <person name="Nguyen-Phuc H."/>
            <person name="Mago R."/>
            <person name="Raley C."/>
            <person name="Miller M.E."/>
            <person name="Silverstein K.A.T."/>
            <person name="Henningsen E."/>
            <person name="Hirsch C.D."/>
            <person name="Visser B."/>
            <person name="Pretorius Z.A."/>
            <person name="Steffenson B.J."/>
            <person name="Schwessinger B."/>
            <person name="Dodds P.N."/>
            <person name="Figueroa M."/>
        </authorList>
    </citation>
    <scope>NUCLEOTIDE SEQUENCE [LARGE SCALE GENOMIC DNA]</scope>
    <source>
        <strain evidence="1 2">Ug99</strain>
    </source>
</reference>